<sequence>METSYSRENISGRNYRLASLLVIASSVIVGGGTAWSFEARAFDRIPKIVSVKYEAPTDEVPRQALGGSSRGEIRFSSPEDNAPTRTMGGGSRGEIRFSSPEDNAPTRTMGGGSRGEIRFSSPDDNGPTRTMGGGSRGEVGFSSPDDNGPTRTMGGGSRGEIGFSSPDDNAPTRTMAGGSRSEQLLNPTPLIPSSNIGRTGAERPTFFVYIPQTSYKQIFFSLYSEDRQYHFQTTFDLNKTGGVIAIKLPENAPALEIGKTYQWSVSFIRSQETLLPDSYAVRGWVKRVPAPEANESLTEIQLAALYGKSGIWYDTLTILSSARLARPEDATVRQEWVELLEQVGLKDLSQQPLTEQL</sequence>
<dbReference type="Proteomes" id="UP000641646">
    <property type="component" value="Unassembled WGS sequence"/>
</dbReference>
<protein>
    <submittedName>
        <fullName evidence="2">DUF928 domain-containing protein</fullName>
    </submittedName>
</protein>
<feature type="compositionally biased region" description="Polar residues" evidence="1">
    <location>
        <begin position="180"/>
        <end position="197"/>
    </location>
</feature>
<evidence type="ECO:0000313" key="2">
    <source>
        <dbReference type="EMBL" id="MBD2182374.1"/>
    </source>
</evidence>
<organism evidence="2 3">
    <name type="scientific">Aerosakkonema funiforme FACHB-1375</name>
    <dbReference type="NCBI Taxonomy" id="2949571"/>
    <lineage>
        <taxon>Bacteria</taxon>
        <taxon>Bacillati</taxon>
        <taxon>Cyanobacteriota</taxon>
        <taxon>Cyanophyceae</taxon>
        <taxon>Oscillatoriophycideae</taxon>
        <taxon>Aerosakkonematales</taxon>
        <taxon>Aerosakkonemataceae</taxon>
        <taxon>Aerosakkonema</taxon>
    </lineage>
</organism>
<reference evidence="2" key="1">
    <citation type="journal article" date="2015" name="ISME J.">
        <title>Draft Genome Sequence of Streptomyces incarnatus NRRL8089, which Produces the Nucleoside Antibiotic Sinefungin.</title>
        <authorList>
            <person name="Oshima K."/>
            <person name="Hattori M."/>
            <person name="Shimizu H."/>
            <person name="Fukuda K."/>
            <person name="Nemoto M."/>
            <person name="Inagaki K."/>
            <person name="Tamura T."/>
        </authorList>
    </citation>
    <scope>NUCLEOTIDE SEQUENCE</scope>
    <source>
        <strain evidence="2">FACHB-1375</strain>
    </source>
</reference>
<proteinExistence type="predicted"/>
<accession>A0A926VEM7</accession>
<comment type="caution">
    <text evidence="2">The sequence shown here is derived from an EMBL/GenBank/DDBJ whole genome shotgun (WGS) entry which is preliminary data.</text>
</comment>
<dbReference type="Pfam" id="PF06051">
    <property type="entry name" value="DUF928"/>
    <property type="match status" value="1"/>
</dbReference>
<feature type="region of interest" description="Disordered" evidence="1">
    <location>
        <begin position="61"/>
        <end position="197"/>
    </location>
</feature>
<name>A0A926VEM7_9CYAN</name>
<gene>
    <name evidence="2" type="ORF">H6G03_14935</name>
</gene>
<reference evidence="2" key="2">
    <citation type="submission" date="2020-08" db="EMBL/GenBank/DDBJ databases">
        <authorList>
            <person name="Chen M."/>
            <person name="Teng W."/>
            <person name="Zhao L."/>
            <person name="Hu C."/>
            <person name="Zhou Y."/>
            <person name="Han B."/>
            <person name="Song L."/>
            <person name="Shu W."/>
        </authorList>
    </citation>
    <scope>NUCLEOTIDE SEQUENCE</scope>
    <source>
        <strain evidence="2">FACHB-1375</strain>
    </source>
</reference>
<keyword evidence="3" id="KW-1185">Reference proteome</keyword>
<evidence type="ECO:0000313" key="3">
    <source>
        <dbReference type="Proteomes" id="UP000641646"/>
    </source>
</evidence>
<dbReference type="AlphaFoldDB" id="A0A926VEM7"/>
<dbReference type="EMBL" id="JACJPW010000035">
    <property type="protein sequence ID" value="MBD2182374.1"/>
    <property type="molecule type" value="Genomic_DNA"/>
</dbReference>
<evidence type="ECO:0000256" key="1">
    <source>
        <dbReference type="SAM" id="MobiDB-lite"/>
    </source>
</evidence>
<dbReference type="InterPro" id="IPR010328">
    <property type="entry name" value="DUF928"/>
</dbReference>
<dbReference type="RefSeq" id="WP_206756630.1">
    <property type="nucleotide sequence ID" value="NZ_JACJPW010000035.1"/>
</dbReference>